<feature type="domain" description="Inner membrane protein YgaP-like transmembrane" evidence="1">
    <location>
        <begin position="56"/>
        <end position="117"/>
    </location>
</feature>
<dbReference type="EMBL" id="JAGGLL010000008">
    <property type="protein sequence ID" value="MBP2021471.1"/>
    <property type="molecule type" value="Genomic_DNA"/>
</dbReference>
<proteinExistence type="predicted"/>
<keyword evidence="3" id="KW-1185">Reference proteome</keyword>
<organism evidence="2 3">
    <name type="scientific">Clostridium punense</name>
    <dbReference type="NCBI Taxonomy" id="1054297"/>
    <lineage>
        <taxon>Bacteria</taxon>
        <taxon>Bacillati</taxon>
        <taxon>Bacillota</taxon>
        <taxon>Clostridia</taxon>
        <taxon>Eubacteriales</taxon>
        <taxon>Clostridiaceae</taxon>
        <taxon>Clostridium</taxon>
    </lineage>
</organism>
<name>A0ABS4K2K9_9CLOT</name>
<protein>
    <recommendedName>
        <fullName evidence="1">Inner membrane protein YgaP-like transmembrane domain-containing protein</fullName>
    </recommendedName>
</protein>
<dbReference type="Gene3D" id="6.10.140.1340">
    <property type="match status" value="1"/>
</dbReference>
<evidence type="ECO:0000259" key="1">
    <source>
        <dbReference type="Pfam" id="PF11127"/>
    </source>
</evidence>
<evidence type="ECO:0000313" key="2">
    <source>
        <dbReference type="EMBL" id="MBP2021471.1"/>
    </source>
</evidence>
<dbReference type="Proteomes" id="UP001519308">
    <property type="component" value="Unassembled WGS sequence"/>
</dbReference>
<dbReference type="Pfam" id="PF11127">
    <property type="entry name" value="YgaP-like_TM"/>
    <property type="match status" value="1"/>
</dbReference>
<sequence>MRTIFPDTMKRVQLHTNKEINNKIKKETLGNVLSYADKSKDEINGRLKELDAEWDIERVLETNAASAIILSTILGVTVNKKWLLATGAVGGFLLQHALQGWCPPLEVFRRVGVRTCSEINYEKEALKNLL</sequence>
<dbReference type="RefSeq" id="WP_021283597.1">
    <property type="nucleotide sequence ID" value="NZ_JAGGLL010000008.1"/>
</dbReference>
<evidence type="ECO:0000313" key="3">
    <source>
        <dbReference type="Proteomes" id="UP001519308"/>
    </source>
</evidence>
<gene>
    <name evidence="2" type="ORF">J2Z44_001267</name>
</gene>
<reference evidence="2 3" key="1">
    <citation type="submission" date="2021-03" db="EMBL/GenBank/DDBJ databases">
        <title>Genomic Encyclopedia of Type Strains, Phase IV (KMG-IV): sequencing the most valuable type-strain genomes for metagenomic binning, comparative biology and taxonomic classification.</title>
        <authorList>
            <person name="Goeker M."/>
        </authorList>
    </citation>
    <scope>NUCLEOTIDE SEQUENCE [LARGE SCALE GENOMIC DNA]</scope>
    <source>
        <strain evidence="2 3">DSM 28650</strain>
    </source>
</reference>
<comment type="caution">
    <text evidence="2">The sequence shown here is derived from an EMBL/GenBank/DDBJ whole genome shotgun (WGS) entry which is preliminary data.</text>
</comment>
<accession>A0ABS4K2K9</accession>
<dbReference type="InterPro" id="IPR021309">
    <property type="entry name" value="YgaP-like_TM"/>
</dbReference>